<comment type="caution">
    <text evidence="1">The sequence shown here is derived from an EMBL/GenBank/DDBJ whole genome shotgun (WGS) entry which is preliminary data.</text>
</comment>
<dbReference type="Proteomes" id="UP000198211">
    <property type="component" value="Unassembled WGS sequence"/>
</dbReference>
<dbReference type="AlphaFoldDB" id="A0A225WSM0"/>
<organism evidence="1 2">
    <name type="scientific">Phytophthora megakarya</name>
    <dbReference type="NCBI Taxonomy" id="4795"/>
    <lineage>
        <taxon>Eukaryota</taxon>
        <taxon>Sar</taxon>
        <taxon>Stramenopiles</taxon>
        <taxon>Oomycota</taxon>
        <taxon>Peronosporomycetes</taxon>
        <taxon>Peronosporales</taxon>
        <taxon>Peronosporaceae</taxon>
        <taxon>Phytophthora</taxon>
    </lineage>
</organism>
<gene>
    <name evidence="1" type="ORF">PHMEG_0005581</name>
</gene>
<accession>A0A225WSM0</accession>
<reference evidence="2" key="1">
    <citation type="submission" date="2017-03" db="EMBL/GenBank/DDBJ databases">
        <title>Phytopthora megakarya and P. palmivora, two closely related causual agents of cacao black pod achieved similar genome size and gene model numbers by different mechanisms.</title>
        <authorList>
            <person name="Ali S."/>
            <person name="Shao J."/>
            <person name="Larry D.J."/>
            <person name="Kronmiller B."/>
            <person name="Shen D."/>
            <person name="Strem M.D."/>
            <person name="Melnick R.L."/>
            <person name="Guiltinan M.J."/>
            <person name="Tyler B.M."/>
            <person name="Meinhardt L.W."/>
            <person name="Bailey B.A."/>
        </authorList>
    </citation>
    <scope>NUCLEOTIDE SEQUENCE [LARGE SCALE GENOMIC DNA]</scope>
    <source>
        <strain evidence="2">zdho120</strain>
    </source>
</reference>
<evidence type="ECO:0000313" key="2">
    <source>
        <dbReference type="Proteomes" id="UP000198211"/>
    </source>
</evidence>
<keyword evidence="2" id="KW-1185">Reference proteome</keyword>
<protein>
    <submittedName>
        <fullName evidence="1">Uncharacterized protein</fullName>
    </submittedName>
</protein>
<dbReference type="EMBL" id="NBNE01000365">
    <property type="protein sequence ID" value="OWZ20059.1"/>
    <property type="molecule type" value="Genomic_DNA"/>
</dbReference>
<evidence type="ECO:0000313" key="1">
    <source>
        <dbReference type="EMBL" id="OWZ20059.1"/>
    </source>
</evidence>
<proteinExistence type="predicted"/>
<sequence>MTSRIDLLFKITYGTQWRQSTKETIVSQGGSASLNTYVLWLAMGYRSKQRWKKPILSKVDEASTLSQSIYAVKVNASYQ</sequence>
<name>A0A225WSM0_9STRA</name>